<sequence>MSKVNVASKDLDSIESKINGMDWGSMRLCQFGTCSDGSVERSCAKMSVKKGFVWTQCMPASKGGPMPKGVNSCPKAHFGYMEKGEMKVIMDSGEEKIIRGGEAYYVAPGHDAVVLEDSTMIEFESKAAEFYGKLDSEDSPVAETAGQ</sequence>
<organism evidence="1 2">
    <name type="scientific">Thalassiosira oceanica</name>
    <name type="common">Marine diatom</name>
    <dbReference type="NCBI Taxonomy" id="159749"/>
    <lineage>
        <taxon>Eukaryota</taxon>
        <taxon>Sar</taxon>
        <taxon>Stramenopiles</taxon>
        <taxon>Ochrophyta</taxon>
        <taxon>Bacillariophyta</taxon>
        <taxon>Coscinodiscophyceae</taxon>
        <taxon>Thalassiosirophycidae</taxon>
        <taxon>Thalassiosirales</taxon>
        <taxon>Thalassiosiraceae</taxon>
        <taxon>Thalassiosira</taxon>
    </lineage>
</organism>
<dbReference type="EMBL" id="AGNL01005730">
    <property type="protein sequence ID" value="EJK72502.1"/>
    <property type="molecule type" value="Genomic_DNA"/>
</dbReference>
<reference evidence="1 2" key="1">
    <citation type="journal article" date="2012" name="Genome Biol.">
        <title>Genome and low-iron response of an oceanic diatom adapted to chronic iron limitation.</title>
        <authorList>
            <person name="Lommer M."/>
            <person name="Specht M."/>
            <person name="Roy A.S."/>
            <person name="Kraemer L."/>
            <person name="Andreson R."/>
            <person name="Gutowska M.A."/>
            <person name="Wolf J."/>
            <person name="Bergner S.V."/>
            <person name="Schilhabel M.B."/>
            <person name="Klostermeier U.C."/>
            <person name="Beiko R.G."/>
            <person name="Rosenstiel P."/>
            <person name="Hippler M."/>
            <person name="Laroche J."/>
        </authorList>
    </citation>
    <scope>NUCLEOTIDE SEQUENCE [LARGE SCALE GENOMIC DNA]</scope>
    <source>
        <strain evidence="1 2">CCMP1005</strain>
    </source>
</reference>
<gene>
    <name evidence="1" type="ORF">THAOC_05965</name>
</gene>
<keyword evidence="2" id="KW-1185">Reference proteome</keyword>
<dbReference type="SUPFAM" id="SSF51182">
    <property type="entry name" value="RmlC-like cupins"/>
    <property type="match status" value="1"/>
</dbReference>
<evidence type="ECO:0000313" key="1">
    <source>
        <dbReference type="EMBL" id="EJK72502.1"/>
    </source>
</evidence>
<dbReference type="InterPro" id="IPR011051">
    <property type="entry name" value="RmlC_Cupin_sf"/>
</dbReference>
<proteinExistence type="predicted"/>
<evidence type="ECO:0008006" key="3">
    <source>
        <dbReference type="Google" id="ProtNLM"/>
    </source>
</evidence>
<accession>K0TM90</accession>
<dbReference type="Proteomes" id="UP000266841">
    <property type="component" value="Unassembled WGS sequence"/>
</dbReference>
<comment type="caution">
    <text evidence="1">The sequence shown here is derived from an EMBL/GenBank/DDBJ whole genome shotgun (WGS) entry which is preliminary data.</text>
</comment>
<dbReference type="AlphaFoldDB" id="K0TM90"/>
<protein>
    <recommendedName>
        <fullName evidence="3">(S)-ureidoglycine aminohydrolase cupin domain-containing protein</fullName>
    </recommendedName>
</protein>
<evidence type="ECO:0000313" key="2">
    <source>
        <dbReference type="Proteomes" id="UP000266841"/>
    </source>
</evidence>
<dbReference type="OrthoDB" id="5840532at2759"/>
<name>K0TM90_THAOC</name>